<organism evidence="2 4">
    <name type="scientific">Clostridium butyricum</name>
    <dbReference type="NCBI Taxonomy" id="1492"/>
    <lineage>
        <taxon>Bacteria</taxon>
        <taxon>Bacillati</taxon>
        <taxon>Bacillota</taxon>
        <taxon>Clostridia</taxon>
        <taxon>Eubacteriales</taxon>
        <taxon>Clostridiaceae</taxon>
        <taxon>Clostridium</taxon>
    </lineage>
</organism>
<protein>
    <submittedName>
        <fullName evidence="3">DUF1659 domain-containing protein</fullName>
    </submittedName>
</protein>
<feature type="domain" description="DUF1659" evidence="1">
    <location>
        <begin position="2"/>
        <end position="73"/>
    </location>
</feature>
<accession>A0A0Q0TLS4</accession>
<dbReference type="Proteomes" id="UP000474042">
    <property type="component" value="Unassembled WGS sequence"/>
</dbReference>
<evidence type="ECO:0000313" key="3">
    <source>
        <dbReference type="EMBL" id="NAS19379.1"/>
    </source>
</evidence>
<reference evidence="3 5" key="2">
    <citation type="submission" date="2020-01" db="EMBL/GenBank/DDBJ databases">
        <title>Genome sequence of a 1,3-propanediol producer, Clostridium butyricum S3.</title>
        <authorList>
            <person name="Zhou J."/>
        </authorList>
    </citation>
    <scope>NUCLEOTIDE SEQUENCE [LARGE SCALE GENOMIC DNA]</scope>
    <source>
        <strain evidence="3 5">S3</strain>
    </source>
</reference>
<sequence>MAVNKIAESASFSIEVRKGTDSLGNPTYSKKSFSNVKDGADPEKVLAVANAVKSVLSDETRNVYMTVSDQLVQA</sequence>
<dbReference type="InterPro" id="IPR012454">
    <property type="entry name" value="DUF1659"/>
</dbReference>
<evidence type="ECO:0000313" key="5">
    <source>
        <dbReference type="Proteomes" id="UP000474042"/>
    </source>
</evidence>
<dbReference type="RefSeq" id="WP_002582388.1">
    <property type="nucleotide sequence ID" value="NZ_BKBC01000014.1"/>
</dbReference>
<name>A0A0Q0TLS4_CLOBU</name>
<evidence type="ECO:0000313" key="4">
    <source>
        <dbReference type="Proteomes" id="UP000321089"/>
    </source>
</evidence>
<reference evidence="2 4" key="1">
    <citation type="submission" date="2019-07" db="EMBL/GenBank/DDBJ databases">
        <title>Whole genome shotgun sequence of Clostridium butyricum NBRC 3858.</title>
        <authorList>
            <person name="Hosoyama A."/>
            <person name="Uohara A."/>
            <person name="Ohji S."/>
            <person name="Ichikawa N."/>
        </authorList>
    </citation>
    <scope>NUCLEOTIDE SEQUENCE [LARGE SCALE GENOMIC DNA]</scope>
    <source>
        <strain evidence="2 4">NBRC 3858</strain>
    </source>
</reference>
<dbReference type="Proteomes" id="UP000321089">
    <property type="component" value="Unassembled WGS sequence"/>
</dbReference>
<proteinExistence type="predicted"/>
<dbReference type="EMBL" id="WOFV02000070">
    <property type="protein sequence ID" value="NAS19379.1"/>
    <property type="molecule type" value="Genomic_DNA"/>
</dbReference>
<dbReference type="EMBL" id="BKBC01000014">
    <property type="protein sequence ID" value="GEQ20906.1"/>
    <property type="molecule type" value="Genomic_DNA"/>
</dbReference>
<evidence type="ECO:0000259" key="1">
    <source>
        <dbReference type="Pfam" id="PF07872"/>
    </source>
</evidence>
<comment type="caution">
    <text evidence="2">The sequence shown here is derived from an EMBL/GenBank/DDBJ whole genome shotgun (WGS) entry which is preliminary data.</text>
</comment>
<evidence type="ECO:0000313" key="2">
    <source>
        <dbReference type="EMBL" id="GEQ20906.1"/>
    </source>
</evidence>
<dbReference type="AlphaFoldDB" id="A0A0Q0TLS4"/>
<gene>
    <name evidence="2" type="ORF">CBU02nite_14120</name>
    <name evidence="3" type="ORF">GND98_016345</name>
</gene>
<dbReference type="Pfam" id="PF07872">
    <property type="entry name" value="DUF1659"/>
    <property type="match status" value="1"/>
</dbReference>